<feature type="active site" evidence="6">
    <location>
        <position position="378"/>
    </location>
</feature>
<evidence type="ECO:0000256" key="6">
    <source>
        <dbReference type="PIRSR" id="PIRSR601382-1"/>
    </source>
</evidence>
<proteinExistence type="inferred from homology"/>
<dbReference type="InterPro" id="IPR036026">
    <property type="entry name" value="Seven-hairpin_glycosidases"/>
</dbReference>
<dbReference type="STRING" id="5601.A0A0D2DXL2"/>
<name>A0A0D2DXL2_9EURO</name>
<keyword evidence="9" id="KW-0326">Glycosidase</keyword>
<comment type="similarity">
    <text evidence="3 9">Belongs to the glycosyl hydrolase 47 family.</text>
</comment>
<organism evidence="10 11">
    <name type="scientific">Phialophora macrospora</name>
    <dbReference type="NCBI Taxonomy" id="1851006"/>
    <lineage>
        <taxon>Eukaryota</taxon>
        <taxon>Fungi</taxon>
        <taxon>Dikarya</taxon>
        <taxon>Ascomycota</taxon>
        <taxon>Pezizomycotina</taxon>
        <taxon>Eurotiomycetes</taxon>
        <taxon>Chaetothyriomycetidae</taxon>
        <taxon>Chaetothyriales</taxon>
        <taxon>Herpotrichiellaceae</taxon>
        <taxon>Phialophora</taxon>
    </lineage>
</organism>
<sequence length="494" mass="54894">MADALSPVSGQPTQQFCGWGATLIDSLDTLCLMGLEDECEQALNASLVFDFTKCLDNAEVNLFESTIRILGGLLAAYDQTNDVRLVSKLVEVGNVLHSAFQTPNGMPRIRYRLEQSKLPPRAPSNAPLAEIGTLSLEFARLSQITGDRRYMDTVELLARVLARTQHDSGIPGLWPETVRPSSVAGQGSSFAQGSLRWSLGAGSDSAYEYLPKAHLLLGRQTDVYKTMWKHAAGMIKEHLLFRPAIPNSHGTDVLFSGTAVKVPDRGYITLATKVQHLACFAGGIFALASRLFGESQDLNLAAQLTNGCVWAYLNTPTGIMPESFSVMRCPDEDPRKCEDAYRVLEGHGQPVCLNGVCTDMLPPGFLEVNDPTYRLRPEAIESVFVMWRVTGNEHWRDVGWTMFQSIIKHTRAPYGHASLASTIQLVDRQAYENEMWVSKRGPIQLDEMESFWFAETLKYFYLLFSEPDLISLDDFVLNTEAHPFRLTNGIRGFG</sequence>
<comment type="pathway">
    <text evidence="2">Protein modification; protein glycosylation.</text>
</comment>
<accession>A0A0D2DXL2</accession>
<dbReference type="PRINTS" id="PR00747">
    <property type="entry name" value="GLYHDRLASE47"/>
</dbReference>
<dbReference type="AlphaFoldDB" id="A0A0D2DXL2"/>
<dbReference type="InterPro" id="IPR012341">
    <property type="entry name" value="6hp_glycosidase-like_sf"/>
</dbReference>
<dbReference type="EMBL" id="KN846959">
    <property type="protein sequence ID" value="KIW66862.1"/>
    <property type="molecule type" value="Genomic_DNA"/>
</dbReference>
<keyword evidence="11" id="KW-1185">Reference proteome</keyword>
<dbReference type="Proteomes" id="UP000054266">
    <property type="component" value="Unassembled WGS sequence"/>
</dbReference>
<keyword evidence="7" id="KW-0106">Calcium</keyword>
<protein>
    <recommendedName>
        <fullName evidence="9">alpha-1,2-Mannosidase</fullName>
        <ecNumber evidence="9">3.2.1.-</ecNumber>
    </recommendedName>
</protein>
<dbReference type="GO" id="GO:0016020">
    <property type="term" value="C:membrane"/>
    <property type="evidence" value="ECO:0007669"/>
    <property type="project" value="InterPro"/>
</dbReference>
<feature type="binding site" evidence="7">
    <location>
        <position position="479"/>
    </location>
    <ligand>
        <name>Ca(2+)</name>
        <dbReference type="ChEBI" id="CHEBI:29108"/>
    </ligand>
</feature>
<dbReference type="InterPro" id="IPR001382">
    <property type="entry name" value="Glyco_hydro_47"/>
</dbReference>
<evidence type="ECO:0000256" key="8">
    <source>
        <dbReference type="PIRSR" id="PIRSR601382-3"/>
    </source>
</evidence>
<feature type="active site" description="Proton donor" evidence="6">
    <location>
        <position position="64"/>
    </location>
</feature>
<dbReference type="Pfam" id="PF01532">
    <property type="entry name" value="Glyco_hydro_47"/>
    <property type="match status" value="1"/>
</dbReference>
<evidence type="ECO:0000256" key="4">
    <source>
        <dbReference type="ARBA" id="ARBA00022801"/>
    </source>
</evidence>
<keyword evidence="5 8" id="KW-1015">Disulfide bond</keyword>
<evidence type="ECO:0000313" key="11">
    <source>
        <dbReference type="Proteomes" id="UP000054266"/>
    </source>
</evidence>
<evidence type="ECO:0000256" key="9">
    <source>
        <dbReference type="RuleBase" id="RU361193"/>
    </source>
</evidence>
<evidence type="ECO:0000256" key="3">
    <source>
        <dbReference type="ARBA" id="ARBA00007658"/>
    </source>
</evidence>
<dbReference type="GO" id="GO:0005783">
    <property type="term" value="C:endoplasmic reticulum"/>
    <property type="evidence" value="ECO:0007669"/>
    <property type="project" value="TreeGrafter"/>
</dbReference>
<dbReference type="InterPro" id="IPR050749">
    <property type="entry name" value="Glycosyl_Hydrolase_47"/>
</dbReference>
<dbReference type="PANTHER" id="PTHR11742:SF103">
    <property type="entry name" value="ENDOPLASMIC RETICULUM MANNOSIDASE MNL2-RELATED"/>
    <property type="match status" value="1"/>
</dbReference>
<feature type="disulfide bond" evidence="8">
    <location>
        <begin position="279"/>
        <end position="308"/>
    </location>
</feature>
<evidence type="ECO:0000313" key="10">
    <source>
        <dbReference type="EMBL" id="KIW66862.1"/>
    </source>
</evidence>
<dbReference type="GO" id="GO:0005509">
    <property type="term" value="F:calcium ion binding"/>
    <property type="evidence" value="ECO:0007669"/>
    <property type="project" value="InterPro"/>
</dbReference>
<dbReference type="GO" id="GO:0036503">
    <property type="term" value="P:ERAD pathway"/>
    <property type="evidence" value="ECO:0007669"/>
    <property type="project" value="UniProtKB-ARBA"/>
</dbReference>
<evidence type="ECO:0000256" key="5">
    <source>
        <dbReference type="ARBA" id="ARBA00023157"/>
    </source>
</evidence>
<dbReference type="PANTHER" id="PTHR11742">
    <property type="entry name" value="MANNOSYL-OLIGOSACCHARIDE ALPHA-1,2-MANNOSIDASE-RELATED"/>
    <property type="match status" value="1"/>
</dbReference>
<dbReference type="Gene3D" id="1.50.10.10">
    <property type="match status" value="1"/>
</dbReference>
<feature type="active site" evidence="6">
    <location>
        <position position="204"/>
    </location>
</feature>
<keyword evidence="7" id="KW-0479">Metal-binding</keyword>
<feature type="active site" description="Proton donor" evidence="6">
    <location>
        <position position="322"/>
    </location>
</feature>
<reference evidence="10 11" key="1">
    <citation type="submission" date="2015-01" db="EMBL/GenBank/DDBJ databases">
        <title>The Genome Sequence of Capronia semiimmersa CBS27337.</title>
        <authorList>
            <consortium name="The Broad Institute Genomics Platform"/>
            <person name="Cuomo C."/>
            <person name="de Hoog S."/>
            <person name="Gorbushina A."/>
            <person name="Stielow B."/>
            <person name="Teixiera M."/>
            <person name="Abouelleil A."/>
            <person name="Chapman S.B."/>
            <person name="Priest M."/>
            <person name="Young S.K."/>
            <person name="Wortman J."/>
            <person name="Nusbaum C."/>
            <person name="Birren B."/>
        </authorList>
    </citation>
    <scope>NUCLEOTIDE SEQUENCE [LARGE SCALE GENOMIC DNA]</scope>
    <source>
        <strain evidence="10 11">CBS 27337</strain>
    </source>
</reference>
<evidence type="ECO:0000256" key="7">
    <source>
        <dbReference type="PIRSR" id="PIRSR601382-2"/>
    </source>
</evidence>
<dbReference type="HOGENOM" id="CLU_003818_0_1_1"/>
<dbReference type="SUPFAM" id="SSF48225">
    <property type="entry name" value="Seven-hairpin glycosidases"/>
    <property type="match status" value="1"/>
</dbReference>
<comment type="cofactor">
    <cofactor evidence="1 7">
        <name>Ca(2+)</name>
        <dbReference type="ChEBI" id="CHEBI:29108"/>
    </cofactor>
</comment>
<dbReference type="GO" id="GO:0005975">
    <property type="term" value="P:carbohydrate metabolic process"/>
    <property type="evidence" value="ECO:0007669"/>
    <property type="project" value="InterPro"/>
</dbReference>
<evidence type="ECO:0000256" key="2">
    <source>
        <dbReference type="ARBA" id="ARBA00004922"/>
    </source>
</evidence>
<gene>
    <name evidence="10" type="ORF">PV04_06154</name>
</gene>
<dbReference type="UniPathway" id="UPA00378"/>
<evidence type="ECO:0000256" key="1">
    <source>
        <dbReference type="ARBA" id="ARBA00001913"/>
    </source>
</evidence>
<dbReference type="EC" id="3.2.1.-" evidence="9"/>
<dbReference type="GO" id="GO:0004571">
    <property type="term" value="F:mannosyl-oligosaccharide 1,2-alpha-mannosidase activity"/>
    <property type="evidence" value="ECO:0007669"/>
    <property type="project" value="InterPro"/>
</dbReference>
<keyword evidence="4 9" id="KW-0378">Hydrolase</keyword>